<dbReference type="AlphaFoldDB" id="A0ABD0N7Q2"/>
<dbReference type="SUPFAM" id="SSF48726">
    <property type="entry name" value="Immunoglobulin"/>
    <property type="match status" value="1"/>
</dbReference>
<evidence type="ECO:0000313" key="3">
    <source>
        <dbReference type="Proteomes" id="UP001529510"/>
    </source>
</evidence>
<gene>
    <name evidence="2" type="ORF">M9458_048207</name>
</gene>
<sequence>MSSLPTDFLSCPKVSPKETHITVDPSDSVSVGTNVTLTCKSKASPNEMNYTWYKHGQEKKLDFGEQLTFTVDRRSGGCYFCTAENIHGTQKSEGIQLTVG</sequence>
<dbReference type="InterPro" id="IPR007110">
    <property type="entry name" value="Ig-like_dom"/>
</dbReference>
<dbReference type="Proteomes" id="UP001529510">
    <property type="component" value="Unassembled WGS sequence"/>
</dbReference>
<feature type="non-terminal residue" evidence="2">
    <location>
        <position position="100"/>
    </location>
</feature>
<name>A0ABD0N7Q2_CIRMR</name>
<dbReference type="Pfam" id="PF13927">
    <property type="entry name" value="Ig_3"/>
    <property type="match status" value="1"/>
</dbReference>
<accession>A0ABD0N7Q2</accession>
<dbReference type="PROSITE" id="PS50835">
    <property type="entry name" value="IG_LIKE"/>
    <property type="match status" value="1"/>
</dbReference>
<dbReference type="InterPro" id="IPR003599">
    <property type="entry name" value="Ig_sub"/>
</dbReference>
<reference evidence="2 3" key="1">
    <citation type="submission" date="2024-05" db="EMBL/GenBank/DDBJ databases">
        <title>Genome sequencing and assembly of Indian major carp, Cirrhinus mrigala (Hamilton, 1822).</title>
        <authorList>
            <person name="Mohindra V."/>
            <person name="Chowdhury L.M."/>
            <person name="Lal K."/>
            <person name="Jena J.K."/>
        </authorList>
    </citation>
    <scope>NUCLEOTIDE SEQUENCE [LARGE SCALE GENOMIC DNA]</scope>
    <source>
        <strain evidence="2">CM1030</strain>
        <tissue evidence="2">Blood</tissue>
    </source>
</reference>
<evidence type="ECO:0000259" key="1">
    <source>
        <dbReference type="PROSITE" id="PS50835"/>
    </source>
</evidence>
<dbReference type="InterPro" id="IPR036179">
    <property type="entry name" value="Ig-like_dom_sf"/>
</dbReference>
<dbReference type="Gene3D" id="2.60.40.10">
    <property type="entry name" value="Immunoglobulins"/>
    <property type="match status" value="1"/>
</dbReference>
<dbReference type="PANTHER" id="PTHR46013:SF4">
    <property type="entry name" value="B-CELL RECEPTOR CD22-RELATED"/>
    <property type="match status" value="1"/>
</dbReference>
<feature type="domain" description="Ig-like" evidence="1">
    <location>
        <begin position="12"/>
        <end position="98"/>
    </location>
</feature>
<dbReference type="EMBL" id="JAMKFB020000024">
    <property type="protein sequence ID" value="KAL0156961.1"/>
    <property type="molecule type" value="Genomic_DNA"/>
</dbReference>
<comment type="caution">
    <text evidence="2">The sequence shown here is derived from an EMBL/GenBank/DDBJ whole genome shotgun (WGS) entry which is preliminary data.</text>
</comment>
<dbReference type="InterPro" id="IPR013783">
    <property type="entry name" value="Ig-like_fold"/>
</dbReference>
<dbReference type="PANTHER" id="PTHR46013">
    <property type="entry name" value="VASCULAR CELL ADHESION MOLECULE 1"/>
    <property type="match status" value="1"/>
</dbReference>
<organism evidence="2 3">
    <name type="scientific">Cirrhinus mrigala</name>
    <name type="common">Mrigala</name>
    <dbReference type="NCBI Taxonomy" id="683832"/>
    <lineage>
        <taxon>Eukaryota</taxon>
        <taxon>Metazoa</taxon>
        <taxon>Chordata</taxon>
        <taxon>Craniata</taxon>
        <taxon>Vertebrata</taxon>
        <taxon>Euteleostomi</taxon>
        <taxon>Actinopterygii</taxon>
        <taxon>Neopterygii</taxon>
        <taxon>Teleostei</taxon>
        <taxon>Ostariophysi</taxon>
        <taxon>Cypriniformes</taxon>
        <taxon>Cyprinidae</taxon>
        <taxon>Labeoninae</taxon>
        <taxon>Labeonini</taxon>
        <taxon>Cirrhinus</taxon>
    </lineage>
</organism>
<proteinExistence type="predicted"/>
<keyword evidence="3" id="KW-1185">Reference proteome</keyword>
<protein>
    <recommendedName>
        <fullName evidence="1">Ig-like domain-containing protein</fullName>
    </recommendedName>
</protein>
<dbReference type="SMART" id="SM00409">
    <property type="entry name" value="IG"/>
    <property type="match status" value="1"/>
</dbReference>
<evidence type="ECO:0000313" key="2">
    <source>
        <dbReference type="EMBL" id="KAL0156961.1"/>
    </source>
</evidence>